<dbReference type="InterPro" id="IPR011047">
    <property type="entry name" value="Quinoprotein_ADH-like_sf"/>
</dbReference>
<dbReference type="Gene3D" id="2.140.10.10">
    <property type="entry name" value="Quinoprotein alcohol dehydrogenase-like superfamily"/>
    <property type="match status" value="1"/>
</dbReference>
<name>A0ABP3TKF9_9GAMM</name>
<sequence>MALIRFVSCNALAAAISLASSAHGADWPQFGYDATHSGDNTAETTITAANVSQLVPLYANPVTLSASVDSAPVYLSNVATPGGTKNLLFFLSQNGKIMAVDAATGSEVWSHQTTGKQPTTASPAIDPNRLFVYSYGTDGYAHKYRVGDGTEITAGGWPQLITLKPNVEKVASGLTIATASGVDYLVVVTDGYIGDGGDYQGHLVSINLSSGAQNVFNAMCSNLTTHLVSNGTPGVDDCNYADDPPMFRRGQQGGIWGRGGATFDAATGRVYIATGNGDFNANTGGFDWGDSVLALTPDGTGSGGGLPRDSYTPTNHQSLYQSDTDLGSISLAILPAPVGSTIAHLGMQVGKDAQLRLINLDNMSGAGAPAHVGGELQILAVPQGGGGMREQPAVWANPADGSTWLFVGNGSGLSGVQLGLNSSHQPVLTTRWSKSGSSTSAIVANGILYNAGSCSGGPCVVARDPLTGNVLWTSPHIGGLHWQSPILVNGVIYITDNNAKLWEFGLRLDLIFKDGFDGG</sequence>
<dbReference type="PANTHER" id="PTHR34512:SF30">
    <property type="entry name" value="OUTER MEMBRANE PROTEIN ASSEMBLY FACTOR BAMB"/>
    <property type="match status" value="1"/>
</dbReference>
<keyword evidence="1" id="KW-0732">Signal</keyword>
<dbReference type="SMART" id="SM00564">
    <property type="entry name" value="PQQ"/>
    <property type="match status" value="2"/>
</dbReference>
<evidence type="ECO:0000256" key="1">
    <source>
        <dbReference type="SAM" id="SignalP"/>
    </source>
</evidence>
<reference evidence="4" key="1">
    <citation type="journal article" date="2019" name="Int. J. Syst. Evol. Microbiol.">
        <title>The Global Catalogue of Microorganisms (GCM) 10K type strain sequencing project: providing services to taxonomists for standard genome sequencing and annotation.</title>
        <authorList>
            <consortium name="The Broad Institute Genomics Platform"/>
            <consortium name="The Broad Institute Genome Sequencing Center for Infectious Disease"/>
            <person name="Wu L."/>
            <person name="Ma J."/>
        </authorList>
    </citation>
    <scope>NUCLEOTIDE SEQUENCE [LARGE SCALE GENOMIC DNA]</scope>
    <source>
        <strain evidence="4">JCM 15421</strain>
    </source>
</reference>
<feature type="chain" id="PRO_5045274806" description="Pyrrolo-quinoline quinone repeat domain-containing protein" evidence="1">
    <location>
        <begin position="25"/>
        <end position="519"/>
    </location>
</feature>
<proteinExistence type="predicted"/>
<protein>
    <recommendedName>
        <fullName evidence="2">Pyrrolo-quinoline quinone repeat domain-containing protein</fullName>
    </recommendedName>
</protein>
<feature type="signal peptide" evidence="1">
    <location>
        <begin position="1"/>
        <end position="24"/>
    </location>
</feature>
<dbReference type="EMBL" id="BAAAEU010000006">
    <property type="protein sequence ID" value="GAA0710711.1"/>
    <property type="molecule type" value="Genomic_DNA"/>
</dbReference>
<accession>A0ABP3TKF9</accession>
<evidence type="ECO:0000259" key="2">
    <source>
        <dbReference type="Pfam" id="PF01011"/>
    </source>
</evidence>
<evidence type="ECO:0000313" key="4">
    <source>
        <dbReference type="Proteomes" id="UP001501523"/>
    </source>
</evidence>
<dbReference type="Proteomes" id="UP001501523">
    <property type="component" value="Unassembled WGS sequence"/>
</dbReference>
<evidence type="ECO:0000313" key="3">
    <source>
        <dbReference type="EMBL" id="GAA0710711.1"/>
    </source>
</evidence>
<dbReference type="InterPro" id="IPR018391">
    <property type="entry name" value="PQQ_b-propeller_rpt"/>
</dbReference>
<dbReference type="RefSeq" id="WP_343788212.1">
    <property type="nucleotide sequence ID" value="NZ_BAAAEU010000006.1"/>
</dbReference>
<dbReference type="Pfam" id="PF01011">
    <property type="entry name" value="PQQ"/>
    <property type="match status" value="1"/>
</dbReference>
<keyword evidence="4" id="KW-1185">Reference proteome</keyword>
<dbReference type="SUPFAM" id="SSF50998">
    <property type="entry name" value="Quinoprotein alcohol dehydrogenase-like"/>
    <property type="match status" value="1"/>
</dbReference>
<dbReference type="PANTHER" id="PTHR34512">
    <property type="entry name" value="CELL SURFACE PROTEIN"/>
    <property type="match status" value="1"/>
</dbReference>
<organism evidence="3 4">
    <name type="scientific">Dokdonella soli</name>
    <dbReference type="NCBI Taxonomy" id="529810"/>
    <lineage>
        <taxon>Bacteria</taxon>
        <taxon>Pseudomonadati</taxon>
        <taxon>Pseudomonadota</taxon>
        <taxon>Gammaproteobacteria</taxon>
        <taxon>Lysobacterales</taxon>
        <taxon>Rhodanobacteraceae</taxon>
        <taxon>Dokdonella</taxon>
    </lineage>
</organism>
<feature type="domain" description="Pyrrolo-quinoline quinone repeat" evidence="2">
    <location>
        <begin position="27"/>
        <end position="118"/>
    </location>
</feature>
<dbReference type="Gene3D" id="2.40.10.480">
    <property type="match status" value="1"/>
</dbReference>
<gene>
    <name evidence="3" type="ORF">GCM10009105_12070</name>
</gene>
<comment type="caution">
    <text evidence="3">The sequence shown here is derived from an EMBL/GenBank/DDBJ whole genome shotgun (WGS) entry which is preliminary data.</text>
</comment>
<dbReference type="InterPro" id="IPR002372">
    <property type="entry name" value="PQQ_rpt_dom"/>
</dbReference>